<accession>A0ABX1IVL3</accession>
<dbReference type="EMBL" id="JAAXLS010000001">
    <property type="protein sequence ID" value="NKQ51525.1"/>
    <property type="molecule type" value="Genomic_DNA"/>
</dbReference>
<evidence type="ECO:0000256" key="3">
    <source>
        <dbReference type="ARBA" id="ARBA00023239"/>
    </source>
</evidence>
<keyword evidence="5" id="KW-1185">Reference proteome</keyword>
<dbReference type="InterPro" id="IPR014748">
    <property type="entry name" value="Enoyl-CoA_hydra_C"/>
</dbReference>
<keyword evidence="3" id="KW-0456">Lyase</keyword>
<name>A0ABX1IVL3_9PSEU</name>
<gene>
    <name evidence="4" type="ORF">HFP15_01365</name>
</gene>
<organism evidence="4 5">
    <name type="scientific">Amycolatopsis acididurans</name>
    <dbReference type="NCBI Taxonomy" id="2724524"/>
    <lineage>
        <taxon>Bacteria</taxon>
        <taxon>Bacillati</taxon>
        <taxon>Actinomycetota</taxon>
        <taxon>Actinomycetes</taxon>
        <taxon>Pseudonocardiales</taxon>
        <taxon>Pseudonocardiaceae</taxon>
        <taxon>Amycolatopsis</taxon>
    </lineage>
</organism>
<dbReference type="InterPro" id="IPR029045">
    <property type="entry name" value="ClpP/crotonase-like_dom_sf"/>
</dbReference>
<reference evidence="4 5" key="1">
    <citation type="submission" date="2020-04" db="EMBL/GenBank/DDBJ databases">
        <title>Novel species.</title>
        <authorList>
            <person name="Teo W.F.A."/>
            <person name="Lipun K."/>
            <person name="Srisuk N."/>
            <person name="Duangmal K."/>
        </authorList>
    </citation>
    <scope>NUCLEOTIDE SEQUENCE [LARGE SCALE GENOMIC DNA]</scope>
    <source>
        <strain evidence="4 5">K13G38</strain>
    </source>
</reference>
<evidence type="ECO:0000256" key="2">
    <source>
        <dbReference type="ARBA" id="ARBA00023098"/>
    </source>
</evidence>
<keyword evidence="2" id="KW-0443">Lipid metabolism</keyword>
<sequence length="256" mass="26426">MSELVTQRLGAVLIARLNRPEARNALNGTLIDGIGRAMTEAESDPDIRAVVLTASGDRVFCAGMDLRAFGGGESVEAGSAEGTAGFARLLDGTLTVPVIGAANGTAVGGGFELLLGCDVVVAAETARFGFPEVKRALFPAGGGTWLGTRIPLAVALEMMLTGDPIDAARAHHLGLVNAVVPPDQVLEAAVALADRIAANGPLAVAAIKELVRLAVTDPARAAERKQRLQVTVFGSEDAKEGAAAFVEKREPVWKGR</sequence>
<dbReference type="Gene3D" id="3.90.226.10">
    <property type="entry name" value="2-enoyl-CoA Hydratase, Chain A, domain 1"/>
    <property type="match status" value="1"/>
</dbReference>
<comment type="similarity">
    <text evidence="1">Belongs to the enoyl-CoA hydratase/isomerase family.</text>
</comment>
<dbReference type="Gene3D" id="1.10.12.10">
    <property type="entry name" value="Lyase 2-enoyl-coa Hydratase, Chain A, domain 2"/>
    <property type="match status" value="1"/>
</dbReference>
<dbReference type="SUPFAM" id="SSF52096">
    <property type="entry name" value="ClpP/crotonase"/>
    <property type="match status" value="1"/>
</dbReference>
<comment type="caution">
    <text evidence="4">The sequence shown here is derived from an EMBL/GenBank/DDBJ whole genome shotgun (WGS) entry which is preliminary data.</text>
</comment>
<evidence type="ECO:0000313" key="5">
    <source>
        <dbReference type="Proteomes" id="UP000715441"/>
    </source>
</evidence>
<dbReference type="Proteomes" id="UP000715441">
    <property type="component" value="Unassembled WGS sequence"/>
</dbReference>
<dbReference type="PANTHER" id="PTHR11941">
    <property type="entry name" value="ENOYL-COA HYDRATASE-RELATED"/>
    <property type="match status" value="1"/>
</dbReference>
<protein>
    <submittedName>
        <fullName evidence="4">Enoyl-CoA hydratase</fullName>
    </submittedName>
</protein>
<dbReference type="RefSeq" id="WP_168510501.1">
    <property type="nucleotide sequence ID" value="NZ_JAAXLS010000001.1"/>
</dbReference>
<dbReference type="CDD" id="cd06558">
    <property type="entry name" value="crotonase-like"/>
    <property type="match status" value="1"/>
</dbReference>
<dbReference type="Pfam" id="PF00378">
    <property type="entry name" value="ECH_1"/>
    <property type="match status" value="1"/>
</dbReference>
<evidence type="ECO:0000313" key="4">
    <source>
        <dbReference type="EMBL" id="NKQ51525.1"/>
    </source>
</evidence>
<evidence type="ECO:0000256" key="1">
    <source>
        <dbReference type="ARBA" id="ARBA00005254"/>
    </source>
</evidence>
<dbReference type="PANTHER" id="PTHR11941:SF169">
    <property type="entry name" value="(7AS)-7A-METHYL-1,5-DIOXO-2,3,5,6,7,7A-HEXAHYDRO-1H-INDENE-CARBOXYL-COA HYDROLASE"/>
    <property type="match status" value="1"/>
</dbReference>
<dbReference type="InterPro" id="IPR001753">
    <property type="entry name" value="Enoyl-CoA_hydra/iso"/>
</dbReference>
<proteinExistence type="inferred from homology"/>